<evidence type="ECO:0000256" key="5">
    <source>
        <dbReference type="ARBA" id="ARBA00022622"/>
    </source>
</evidence>
<dbReference type="CDD" id="cd00010">
    <property type="entry name" value="AAI_LTSS"/>
    <property type="match status" value="1"/>
</dbReference>
<dbReference type="InterPro" id="IPR000528">
    <property type="entry name" value="Plant_nsLTP"/>
</dbReference>
<evidence type="ECO:0000313" key="15">
    <source>
        <dbReference type="Proteomes" id="UP000235145"/>
    </source>
</evidence>
<evidence type="ECO:0000256" key="4">
    <source>
        <dbReference type="ARBA" id="ARBA00022475"/>
    </source>
</evidence>
<dbReference type="Proteomes" id="UP000235145">
    <property type="component" value="Unassembled WGS sequence"/>
</dbReference>
<protein>
    <recommendedName>
        <fullName evidence="13">Bifunctional inhibitor/plant lipid transfer protein/seed storage helical domain-containing protein</fullName>
    </recommendedName>
</protein>
<proteinExistence type="inferred from homology"/>
<keyword evidence="12" id="KW-0812">Transmembrane</keyword>
<keyword evidence="3" id="KW-0813">Transport</keyword>
<reference evidence="14 15" key="1">
    <citation type="journal article" date="2017" name="Nat. Commun.">
        <title>Genome assembly with in vitro proximity ligation data and whole-genome triplication in lettuce.</title>
        <authorList>
            <person name="Reyes-Chin-Wo S."/>
            <person name="Wang Z."/>
            <person name="Yang X."/>
            <person name="Kozik A."/>
            <person name="Arikit S."/>
            <person name="Song C."/>
            <person name="Xia L."/>
            <person name="Froenicke L."/>
            <person name="Lavelle D.O."/>
            <person name="Truco M.J."/>
            <person name="Xia R."/>
            <person name="Zhu S."/>
            <person name="Xu C."/>
            <person name="Xu H."/>
            <person name="Xu X."/>
            <person name="Cox K."/>
            <person name="Korf I."/>
            <person name="Meyers B.C."/>
            <person name="Michelmore R.W."/>
        </authorList>
    </citation>
    <scope>NUCLEOTIDE SEQUENCE [LARGE SCALE GENOMIC DNA]</scope>
    <source>
        <strain evidence="15">cv. Salinas</strain>
        <tissue evidence="14">Seedlings</tissue>
    </source>
</reference>
<evidence type="ECO:0000256" key="7">
    <source>
        <dbReference type="ARBA" id="ARBA00023121"/>
    </source>
</evidence>
<evidence type="ECO:0000256" key="8">
    <source>
        <dbReference type="ARBA" id="ARBA00023157"/>
    </source>
</evidence>
<dbReference type="Pfam" id="PF14368">
    <property type="entry name" value="LTP_2"/>
    <property type="match status" value="1"/>
</dbReference>
<dbReference type="AlphaFoldDB" id="A0A9R1XTF2"/>
<evidence type="ECO:0000256" key="11">
    <source>
        <dbReference type="SAM" id="MobiDB-lite"/>
    </source>
</evidence>
<dbReference type="InterPro" id="IPR036312">
    <property type="entry name" value="Bifun_inhib/LTP/seed_sf"/>
</dbReference>
<feature type="compositionally biased region" description="Polar residues" evidence="11">
    <location>
        <begin position="128"/>
        <end position="138"/>
    </location>
</feature>
<dbReference type="InterPro" id="IPR043325">
    <property type="entry name" value="LTSS"/>
</dbReference>
<keyword evidence="7" id="KW-0446">Lipid-binding</keyword>
<feature type="transmembrane region" description="Helical" evidence="12">
    <location>
        <begin position="33"/>
        <end position="52"/>
    </location>
</feature>
<evidence type="ECO:0000256" key="6">
    <source>
        <dbReference type="ARBA" id="ARBA00022729"/>
    </source>
</evidence>
<name>A0A9R1XTF2_LACSA</name>
<dbReference type="GO" id="GO:0008289">
    <property type="term" value="F:lipid binding"/>
    <property type="evidence" value="ECO:0007669"/>
    <property type="project" value="UniProtKB-KW"/>
</dbReference>
<evidence type="ECO:0000256" key="2">
    <source>
        <dbReference type="ARBA" id="ARBA00009748"/>
    </source>
</evidence>
<keyword evidence="4" id="KW-1003">Cell membrane</keyword>
<dbReference type="EMBL" id="NBSK02000001">
    <property type="protein sequence ID" value="KAJ0224874.1"/>
    <property type="molecule type" value="Genomic_DNA"/>
</dbReference>
<evidence type="ECO:0000256" key="3">
    <source>
        <dbReference type="ARBA" id="ARBA00022448"/>
    </source>
</evidence>
<keyword evidence="6" id="KW-0732">Signal</keyword>
<keyword evidence="5" id="KW-0336">GPI-anchor</keyword>
<dbReference type="GO" id="GO:0005886">
    <property type="term" value="C:plasma membrane"/>
    <property type="evidence" value="ECO:0007669"/>
    <property type="project" value="UniProtKB-SubCell"/>
</dbReference>
<gene>
    <name evidence="14" type="ORF">LSAT_V11C100028890</name>
</gene>
<keyword evidence="12" id="KW-0472">Membrane</keyword>
<dbReference type="InterPro" id="IPR016140">
    <property type="entry name" value="Bifunc_inhib/LTP/seed_store"/>
</dbReference>
<dbReference type="GO" id="GO:0006869">
    <property type="term" value="P:lipid transport"/>
    <property type="evidence" value="ECO:0007669"/>
    <property type="project" value="InterPro"/>
</dbReference>
<comment type="similarity">
    <text evidence="2">Belongs to the plant LTP family.</text>
</comment>
<dbReference type="SUPFAM" id="SSF47699">
    <property type="entry name" value="Bifunctional inhibitor/lipid-transfer protein/seed storage 2S albumin"/>
    <property type="match status" value="1"/>
</dbReference>
<evidence type="ECO:0000259" key="13">
    <source>
        <dbReference type="SMART" id="SM00499"/>
    </source>
</evidence>
<dbReference type="SMART" id="SM00499">
    <property type="entry name" value="AAI"/>
    <property type="match status" value="1"/>
</dbReference>
<evidence type="ECO:0000256" key="10">
    <source>
        <dbReference type="ARBA" id="ARBA00023288"/>
    </source>
</evidence>
<keyword evidence="8" id="KW-1015">Disulfide bond</keyword>
<accession>A0A9R1XTF2</accession>
<dbReference type="FunFam" id="1.10.110.10:FF:000001">
    <property type="entry name" value="Bifunctional inhibitor/lipid-transfer protein/seed storage 2S albumin superfamily protein"/>
    <property type="match status" value="1"/>
</dbReference>
<feature type="compositionally biased region" description="Low complexity" evidence="11">
    <location>
        <begin position="139"/>
        <end position="151"/>
    </location>
</feature>
<evidence type="ECO:0000256" key="9">
    <source>
        <dbReference type="ARBA" id="ARBA00023180"/>
    </source>
</evidence>
<keyword evidence="10" id="KW-0449">Lipoprotein</keyword>
<sequence length="173" mass="18046">MQKISTLHQSITSSTYLYQNTTNNQMAQYQKTVSITMILAITMAALYGVAVAQSSGCNNELEGMSPCLNYISGDASTPSSGCCSQLAIVVQTQPQCLCQVLNGGGSSFGIKINETKALDLPKACNVQTPSTSKCNGNASSSTGSSGSSDVSSTRVATIPTVFLLLVAEYAMVF</sequence>
<comment type="subcellular location">
    <subcellularLocation>
        <location evidence="1">Cell membrane</location>
        <topology evidence="1">Lipid-anchor</topology>
        <topology evidence="1">GPI-anchor</topology>
    </subcellularLocation>
</comment>
<evidence type="ECO:0000256" key="1">
    <source>
        <dbReference type="ARBA" id="ARBA00004609"/>
    </source>
</evidence>
<comment type="caution">
    <text evidence="14">The sequence shown here is derived from an EMBL/GenBank/DDBJ whole genome shotgun (WGS) entry which is preliminary data.</text>
</comment>
<dbReference type="Gene3D" id="1.10.110.10">
    <property type="entry name" value="Plant lipid-transfer and hydrophobic proteins"/>
    <property type="match status" value="1"/>
</dbReference>
<feature type="domain" description="Bifunctional inhibitor/plant lipid transfer protein/seed storage helical" evidence="13">
    <location>
        <begin position="57"/>
        <end position="134"/>
    </location>
</feature>
<keyword evidence="15" id="KW-1185">Reference proteome</keyword>
<evidence type="ECO:0000256" key="12">
    <source>
        <dbReference type="SAM" id="Phobius"/>
    </source>
</evidence>
<dbReference type="PRINTS" id="PR00382">
    <property type="entry name" value="LIPIDTRNSFER"/>
</dbReference>
<evidence type="ECO:0000313" key="14">
    <source>
        <dbReference type="EMBL" id="KAJ0224874.1"/>
    </source>
</evidence>
<dbReference type="PANTHER" id="PTHR33044">
    <property type="entry name" value="BIFUNCTIONAL INHIBITOR/LIPID-TRANSFER PROTEIN/SEED STORAGE 2S ALBUMIN SUPERFAMILY PROTEIN-RELATED"/>
    <property type="match status" value="1"/>
</dbReference>
<keyword evidence="12" id="KW-1133">Transmembrane helix</keyword>
<feature type="region of interest" description="Disordered" evidence="11">
    <location>
        <begin position="128"/>
        <end position="151"/>
    </location>
</feature>
<organism evidence="14 15">
    <name type="scientific">Lactuca sativa</name>
    <name type="common">Garden lettuce</name>
    <dbReference type="NCBI Taxonomy" id="4236"/>
    <lineage>
        <taxon>Eukaryota</taxon>
        <taxon>Viridiplantae</taxon>
        <taxon>Streptophyta</taxon>
        <taxon>Embryophyta</taxon>
        <taxon>Tracheophyta</taxon>
        <taxon>Spermatophyta</taxon>
        <taxon>Magnoliopsida</taxon>
        <taxon>eudicotyledons</taxon>
        <taxon>Gunneridae</taxon>
        <taxon>Pentapetalae</taxon>
        <taxon>asterids</taxon>
        <taxon>campanulids</taxon>
        <taxon>Asterales</taxon>
        <taxon>Asteraceae</taxon>
        <taxon>Cichorioideae</taxon>
        <taxon>Cichorieae</taxon>
        <taxon>Lactucinae</taxon>
        <taxon>Lactuca</taxon>
    </lineage>
</organism>
<keyword evidence="9" id="KW-0325">Glycoprotein</keyword>
<dbReference type="GO" id="GO:0098552">
    <property type="term" value="C:side of membrane"/>
    <property type="evidence" value="ECO:0007669"/>
    <property type="project" value="UniProtKB-KW"/>
</dbReference>